<dbReference type="PANTHER" id="PTHR30121:SF6">
    <property type="entry name" value="SLR6007 PROTEIN"/>
    <property type="match status" value="1"/>
</dbReference>
<proteinExistence type="predicted"/>
<comment type="caution">
    <text evidence="1">The sequence shown here is derived from an EMBL/GenBank/DDBJ whole genome shotgun (WGS) entry which is preliminary data.</text>
</comment>
<dbReference type="SUPFAM" id="SSF52540">
    <property type="entry name" value="P-loop containing nucleoside triphosphate hydrolases"/>
    <property type="match status" value="1"/>
</dbReference>
<dbReference type="Proteomes" id="UP000521358">
    <property type="component" value="Unassembled WGS sequence"/>
</dbReference>
<dbReference type="PANTHER" id="PTHR30121">
    <property type="entry name" value="UNCHARACTERIZED PROTEIN YJGR-RELATED"/>
    <property type="match status" value="1"/>
</dbReference>
<evidence type="ECO:0000313" key="1">
    <source>
        <dbReference type="EMBL" id="NKC69072.1"/>
    </source>
</evidence>
<protein>
    <submittedName>
        <fullName evidence="1">ATPase</fullName>
    </submittedName>
</protein>
<organism evidence="1 2">
    <name type="scientific">Vagococcus fluvialis</name>
    <dbReference type="NCBI Taxonomy" id="2738"/>
    <lineage>
        <taxon>Bacteria</taxon>
        <taxon>Bacillati</taxon>
        <taxon>Bacillota</taxon>
        <taxon>Bacilli</taxon>
        <taxon>Lactobacillales</taxon>
        <taxon>Enterococcaceae</taxon>
        <taxon>Vagococcus</taxon>
    </lineage>
</organism>
<accession>A0A7X6DB08</accession>
<gene>
    <name evidence="1" type="ORF">HED35_13325</name>
</gene>
<dbReference type="AlphaFoldDB" id="A0A7X6DB08"/>
<name>A0A7X6DB08_9ENTE</name>
<reference evidence="1 2" key="1">
    <citation type="submission" date="2020-03" db="EMBL/GenBank/DDBJ databases">
        <title>Bacterial samples isolated from urine from healthy bovine heifers (Gyr breed).</title>
        <authorList>
            <person name="Giannattasio-Ferraz S."/>
            <person name="Maskeri L."/>
            <person name="Penido A."/>
            <person name="Barbosa-Stancioli E.F."/>
            <person name="Putonti C."/>
        </authorList>
    </citation>
    <scope>NUCLEOTIDE SEQUENCE [LARGE SCALE GENOMIC DNA]</scope>
    <source>
        <strain evidence="1 2">UFMG-H7</strain>
    </source>
</reference>
<sequence>MITAKELELYKRDGYDFDFIQRVYPQGNIDFPTKYIRGGDGCYAVLHIYKLPKRLSIFWLMQLVENLNTISHVAIATADKEATIRSLNTSMSEFSDRTESERTYTSRNDALSEFKNLEQLGLNITQGGEIMKEVHLRLFISADTLDQLDERVLEIQTKLRGLDYSASIYLFEEKAEWLALFESYEDNVAALNGKQGVPITALQIGGGYPFNHQSLIDPRGSYIGRTETDGAFVYDPFRVTDTRASFSSFGVGMMGYGKSTLLKLIEDSLIGRKTIVYGIEKNRDWYRLIDSQNGKIVDLSGTDGMLNPLEVFATRTDTTGLHIDELGSYQQHKSKLLAMVSFMNPDMRSVDKLTVGRIIDKFYVHIGLLPNNFQQRRNEIHITGLSSKEYPIMEQFHYFYEEELKSSEYKTTTPMKKQALEDFGEVLKSMAFDNGNMFNGHTTIPNMQSEQVVFFDIDGISNYPDEIFKTQLFTALNMTWSQAMMNGRKQKYLLETKQIEPDDVVFFMFFLDECQNIVNTQNLFAVQVIIDFLKEMRKFSAGINFMTQSFQEVLLENASDEAVQKISQIFELCNTKIFLHTDDSVLGKLQRIMGSGFSESDYESIRSLKKKQAFFSFGNNESYVINVDPSSEQLERFAGGH</sequence>
<dbReference type="RefSeq" id="WP_167808115.1">
    <property type="nucleotide sequence ID" value="NZ_JAAVMB010000019.1"/>
</dbReference>
<evidence type="ECO:0000313" key="2">
    <source>
        <dbReference type="Proteomes" id="UP000521358"/>
    </source>
</evidence>
<dbReference type="Gene3D" id="3.40.50.300">
    <property type="entry name" value="P-loop containing nucleotide triphosphate hydrolases"/>
    <property type="match status" value="2"/>
</dbReference>
<dbReference type="EMBL" id="JAAVMB010000019">
    <property type="protein sequence ID" value="NKC69072.1"/>
    <property type="molecule type" value="Genomic_DNA"/>
</dbReference>
<dbReference type="InterPro" id="IPR027417">
    <property type="entry name" value="P-loop_NTPase"/>
</dbReference>
<dbReference type="InterPro" id="IPR051162">
    <property type="entry name" value="T4SS_component"/>
</dbReference>